<comment type="caution">
    <text evidence="12">The sequence shown here is derived from an EMBL/GenBank/DDBJ whole genome shotgun (WGS) entry which is preliminary data.</text>
</comment>
<dbReference type="PANTHER" id="PTHR30251">
    <property type="entry name" value="PILUS ASSEMBLY CHAPERONE"/>
    <property type="match status" value="1"/>
</dbReference>
<dbReference type="SUPFAM" id="SSF49354">
    <property type="entry name" value="PapD-like"/>
    <property type="match status" value="1"/>
</dbReference>
<dbReference type="EMBL" id="JABWRE020000001">
    <property type="protein sequence ID" value="MBV4535534.1"/>
    <property type="molecule type" value="Genomic_DNA"/>
</dbReference>
<dbReference type="GO" id="GO:0071555">
    <property type="term" value="P:cell wall organization"/>
    <property type="evidence" value="ECO:0007669"/>
    <property type="project" value="InterPro"/>
</dbReference>
<dbReference type="InterPro" id="IPR050643">
    <property type="entry name" value="Periplasmic_pilus_chap"/>
</dbReference>
<organism evidence="12">
    <name type="scientific">Pseudomonas urmiensis</name>
    <dbReference type="NCBI Taxonomy" id="2745493"/>
    <lineage>
        <taxon>Bacteria</taxon>
        <taxon>Pseudomonadati</taxon>
        <taxon>Pseudomonadota</taxon>
        <taxon>Gammaproteobacteria</taxon>
        <taxon>Pseudomonadales</taxon>
        <taxon>Pseudomonadaceae</taxon>
        <taxon>Pseudomonas</taxon>
    </lineage>
</organism>
<comment type="similarity">
    <text evidence="2 8">Belongs to the periplasmic pilus chaperone family.</text>
</comment>
<gene>
    <name evidence="13" type="ORF">HU737_006035</name>
    <name evidence="12" type="ORF">HU737_21190</name>
</gene>
<reference evidence="13" key="3">
    <citation type="submission" date="2021-06" db="EMBL/GenBank/DDBJ databases">
        <title>Updating the genus Pseudomonas: Description of 43 new species and partition of the Pseudomonas putida group.</title>
        <authorList>
            <person name="Girard L."/>
            <person name="Lood C."/>
            <person name="Vandamme P."/>
            <person name="Rokni-Zadeh H."/>
            <person name="Van Noort V."/>
            <person name="Hofte M."/>
            <person name="Lavigne R."/>
            <person name="De Mot R."/>
        </authorList>
    </citation>
    <scope>NUCLEOTIDE SEQUENCE</scope>
    <source>
        <strain evidence="13">SWRI10</strain>
    </source>
</reference>
<dbReference type="InterPro" id="IPR036316">
    <property type="entry name" value="Pili_assmbl_chap_C_dom_sf"/>
</dbReference>
<dbReference type="InterPro" id="IPR008962">
    <property type="entry name" value="PapD-like_sf"/>
</dbReference>
<accession>A0A923G3D9</accession>
<keyword evidence="4 9" id="KW-0732">Signal</keyword>
<proteinExistence type="inferred from homology"/>
<keyword evidence="6 8" id="KW-0143">Chaperone</keyword>
<dbReference type="AlphaFoldDB" id="A0A923G3D9"/>
<dbReference type="InterPro" id="IPR013783">
    <property type="entry name" value="Ig-like_fold"/>
</dbReference>
<reference evidence="12" key="2">
    <citation type="submission" date="2020-07" db="EMBL/GenBank/DDBJ databases">
        <authorList>
            <person name="Lood C."/>
            <person name="Girard L."/>
        </authorList>
    </citation>
    <scope>NUCLEOTIDE SEQUENCE</scope>
    <source>
        <strain evidence="12">SWRI10</strain>
    </source>
</reference>
<keyword evidence="3" id="KW-1029">Fimbrium biogenesis</keyword>
<keyword evidence="5" id="KW-0574">Periplasm</keyword>
<dbReference type="Proteomes" id="UP000599879">
    <property type="component" value="Unassembled WGS sequence"/>
</dbReference>
<evidence type="ECO:0000256" key="9">
    <source>
        <dbReference type="SAM" id="SignalP"/>
    </source>
</evidence>
<dbReference type="GO" id="GO:0030288">
    <property type="term" value="C:outer membrane-bounded periplasmic space"/>
    <property type="evidence" value="ECO:0007669"/>
    <property type="project" value="InterPro"/>
</dbReference>
<feature type="domain" description="Pili assembly chaperone C-terminal" evidence="11">
    <location>
        <begin position="171"/>
        <end position="232"/>
    </location>
</feature>
<dbReference type="InterPro" id="IPR001829">
    <property type="entry name" value="Pili_assmbl_chaperone_bac"/>
</dbReference>
<keyword evidence="7" id="KW-0393">Immunoglobulin domain</keyword>
<name>A0A923G3D9_9PSED</name>
<evidence type="ECO:0000259" key="10">
    <source>
        <dbReference type="Pfam" id="PF00345"/>
    </source>
</evidence>
<dbReference type="InterPro" id="IPR016148">
    <property type="entry name" value="Pili_assmbl_chaperone_C"/>
</dbReference>
<evidence type="ECO:0000256" key="1">
    <source>
        <dbReference type="ARBA" id="ARBA00004418"/>
    </source>
</evidence>
<feature type="signal peptide" evidence="9">
    <location>
        <begin position="1"/>
        <end position="25"/>
    </location>
</feature>
<dbReference type="InterPro" id="IPR018046">
    <property type="entry name" value="Pili_assmbl_chaperone_CS"/>
</dbReference>
<evidence type="ECO:0000256" key="3">
    <source>
        <dbReference type="ARBA" id="ARBA00022558"/>
    </source>
</evidence>
<feature type="chain" id="PRO_5036600075" evidence="9">
    <location>
        <begin position="26"/>
        <end position="245"/>
    </location>
</feature>
<evidence type="ECO:0000256" key="5">
    <source>
        <dbReference type="ARBA" id="ARBA00022764"/>
    </source>
</evidence>
<dbReference type="Pfam" id="PF00345">
    <property type="entry name" value="PapD_N"/>
    <property type="match status" value="1"/>
</dbReference>
<evidence type="ECO:0000256" key="7">
    <source>
        <dbReference type="ARBA" id="ARBA00023319"/>
    </source>
</evidence>
<dbReference type="InterPro" id="IPR016147">
    <property type="entry name" value="Pili_assmbl_chaperone_N"/>
</dbReference>
<feature type="domain" description="Pili assembly chaperone N-terminal" evidence="10">
    <location>
        <begin position="26"/>
        <end position="144"/>
    </location>
</feature>
<dbReference type="RefSeq" id="WP_186556719.1">
    <property type="nucleotide sequence ID" value="NZ_JABWRE020000001.1"/>
</dbReference>
<dbReference type="PROSITE" id="PS00635">
    <property type="entry name" value="PILI_CHAPERONE"/>
    <property type="match status" value="1"/>
</dbReference>
<evidence type="ECO:0000313" key="13">
    <source>
        <dbReference type="EMBL" id="MBV4535534.1"/>
    </source>
</evidence>
<dbReference type="SUPFAM" id="SSF49584">
    <property type="entry name" value="Periplasmic chaperone C-domain"/>
    <property type="match status" value="1"/>
</dbReference>
<evidence type="ECO:0000256" key="8">
    <source>
        <dbReference type="RuleBase" id="RU003918"/>
    </source>
</evidence>
<dbReference type="EMBL" id="JABWRE010000021">
    <property type="protein sequence ID" value="MBC3443217.1"/>
    <property type="molecule type" value="Genomic_DNA"/>
</dbReference>
<evidence type="ECO:0000256" key="2">
    <source>
        <dbReference type="ARBA" id="ARBA00007399"/>
    </source>
</evidence>
<evidence type="ECO:0000259" key="11">
    <source>
        <dbReference type="Pfam" id="PF02753"/>
    </source>
</evidence>
<dbReference type="PANTHER" id="PTHR30251:SF2">
    <property type="entry name" value="FIMBRIAL CHAPERONE YADV-RELATED"/>
    <property type="match status" value="1"/>
</dbReference>
<comment type="subcellular location">
    <subcellularLocation>
        <location evidence="1 8">Periplasm</location>
    </subcellularLocation>
</comment>
<evidence type="ECO:0000256" key="4">
    <source>
        <dbReference type="ARBA" id="ARBA00022729"/>
    </source>
</evidence>
<dbReference type="Pfam" id="PF02753">
    <property type="entry name" value="PapD_C"/>
    <property type="match status" value="1"/>
</dbReference>
<sequence length="245" mass="26876">MANLLNVCRRGAIAVACLISFHANAGMVIAATRVIFPAEQTEVTVKLSNRGVSPFLVQAWIDDGRPEVPLEQLRVPFRLMPPLFQLEVGKSQSLRIFHTGDGMPPDRESLYWLNVLEVPPKEQGNALQFSLRSRIKLFYRPHGLPGSSADAYQSLTWKMAREGGGWGVVATNPGPYHINLAKLDVHVGQQVISLNPSYISPFSSKRFVLEKVPRVSAGELHFSTIDDYGAVRDGLSTADSAPGRG</sequence>
<reference evidence="12" key="1">
    <citation type="journal article" date="2020" name="Microorganisms">
        <title>Reliable Identification of Environmental Pseudomonas Isolates Using the rpoD Gene.</title>
        <authorList>
            <consortium name="The Broad Institute Genome Sequencing Platform"/>
            <person name="Girard L."/>
            <person name="Lood C."/>
            <person name="Rokni-Zadeh H."/>
            <person name="van Noort V."/>
            <person name="Lavigne R."/>
            <person name="De Mot R."/>
        </authorList>
    </citation>
    <scope>NUCLEOTIDE SEQUENCE</scope>
    <source>
        <strain evidence="12">SWRI10</strain>
    </source>
</reference>
<evidence type="ECO:0000256" key="6">
    <source>
        <dbReference type="ARBA" id="ARBA00023186"/>
    </source>
</evidence>
<dbReference type="Gene3D" id="2.60.40.10">
    <property type="entry name" value="Immunoglobulins"/>
    <property type="match status" value="2"/>
</dbReference>
<protein>
    <submittedName>
        <fullName evidence="12">Molecular chaperone</fullName>
    </submittedName>
</protein>
<dbReference type="PRINTS" id="PR00969">
    <property type="entry name" value="CHAPERONPILI"/>
</dbReference>
<evidence type="ECO:0000313" key="12">
    <source>
        <dbReference type="EMBL" id="MBC3443217.1"/>
    </source>
</evidence>